<evidence type="ECO:0000313" key="1">
    <source>
        <dbReference type="EMBL" id="KPU61414.1"/>
    </source>
</evidence>
<protein>
    <submittedName>
        <fullName evidence="1">Uncharacterized protein</fullName>
    </submittedName>
</protein>
<sequence>MSTEERVCFSQSLSASDIALGHSDIHWLAWQEFDSKGQASHISSINVDFVTKAVRKHKALLVHFEFDQEPTFTDQHYYFFSRSSGWHFYVDLTPDCRQQFSIPIVLPDNIQQFRIGLRVFDQDCIVYMNSVKVEVIKLV</sequence>
<organism evidence="1 2">
    <name type="scientific">Pseudomonas fluorescens</name>
    <dbReference type="NCBI Taxonomy" id="294"/>
    <lineage>
        <taxon>Bacteria</taxon>
        <taxon>Pseudomonadati</taxon>
        <taxon>Pseudomonadota</taxon>
        <taxon>Gammaproteobacteria</taxon>
        <taxon>Pseudomonadales</taxon>
        <taxon>Pseudomonadaceae</taxon>
        <taxon>Pseudomonas</taxon>
    </lineage>
</organism>
<evidence type="ECO:0000313" key="2">
    <source>
        <dbReference type="Proteomes" id="UP000050349"/>
    </source>
</evidence>
<dbReference type="AlphaFoldDB" id="A0A0P8X5L6"/>
<accession>A0A0P8X5L6</accession>
<dbReference type="PATRIC" id="fig|294.162.peg.848"/>
<gene>
    <name evidence="1" type="ORF">AN403_5474</name>
</gene>
<name>A0A0P8X5L6_PSEFL</name>
<dbReference type="EMBL" id="LJXB01000055">
    <property type="protein sequence ID" value="KPU61414.1"/>
    <property type="molecule type" value="Genomic_DNA"/>
</dbReference>
<proteinExistence type="predicted"/>
<comment type="caution">
    <text evidence="1">The sequence shown here is derived from an EMBL/GenBank/DDBJ whole genome shotgun (WGS) entry which is preliminary data.</text>
</comment>
<dbReference type="Proteomes" id="UP000050349">
    <property type="component" value="Unassembled WGS sequence"/>
</dbReference>
<reference evidence="1 2" key="1">
    <citation type="submission" date="2015-09" db="EMBL/GenBank/DDBJ databases">
        <authorList>
            <person name="Jackson K.R."/>
            <person name="Lunt B.L."/>
            <person name="Fisher J.N.B."/>
            <person name="Gardner A.V."/>
            <person name="Bailey M.E."/>
            <person name="Deus L.M."/>
            <person name="Earl A.S."/>
            <person name="Gibby P.D."/>
            <person name="Hartmann K.A."/>
            <person name="Liu J.E."/>
            <person name="Manci A.M."/>
            <person name="Nielsen D.A."/>
            <person name="Solomon M.B."/>
            <person name="Breakwell D.P."/>
            <person name="Burnett S.H."/>
            <person name="Grose J.H."/>
        </authorList>
    </citation>
    <scope>NUCLEOTIDE SEQUENCE [LARGE SCALE GENOMIC DNA]</scope>
    <source>
        <strain evidence="1 2">S613</strain>
    </source>
</reference>